<keyword evidence="1" id="KW-0677">Repeat</keyword>
<dbReference type="InterPro" id="IPR007123">
    <property type="entry name" value="Gelsolin-like_dom"/>
</dbReference>
<dbReference type="InterPro" id="IPR029006">
    <property type="entry name" value="ADF-H/Gelsolin-like_dom_sf"/>
</dbReference>
<dbReference type="PANTHER" id="PTHR11977:SF51">
    <property type="entry name" value="PROTEIN FLIGHTLESS-1 HOMOLOG"/>
    <property type="match status" value="1"/>
</dbReference>
<dbReference type="InterPro" id="IPR007122">
    <property type="entry name" value="Villin/Gelsolin"/>
</dbReference>
<dbReference type="GO" id="GO:0051015">
    <property type="term" value="F:actin filament binding"/>
    <property type="evidence" value="ECO:0007669"/>
    <property type="project" value="InterPro"/>
</dbReference>
<sequence length="341" mass="39494">MSQDLSQSNLAFFGTDLEKKIKEASANTEPAWHRVNINEDGTYVWRIEKFNVVPIHSKSYGTFYVGDSYIILRILKDDDSCNYNIHFWLGSETSIDEMGTAAYKTVELDTYLHGKAIQYREIQSFESDLFRSYFPQGIQYLTGGIESGFRKVVPINYSNYKPILFMIHDKSVIQVPSIINSLNDSDVFVLDVGLIIYIYCGKRASHTERYLANCTAEDIQDHRLLSKIVLIVDNTPEYEKFIQLINVDQPTFYNNNKLYRIINDQTEQITQKLTHDLLSSDDAYVLITSLTTYIWIGEHSDYKEMMKAWDIAFRVTDPTSHITVVKDGCEPENFFLHFKSH</sequence>
<evidence type="ECO:0000256" key="1">
    <source>
        <dbReference type="ARBA" id="ARBA00022737"/>
    </source>
</evidence>
<reference evidence="3" key="1">
    <citation type="journal article" date="2017" name="Science">
        <title>Giant viruses with an expanded complement of translation system components.</title>
        <authorList>
            <person name="Schulz F."/>
            <person name="Yutin N."/>
            <person name="Ivanova N.N."/>
            <person name="Ortega D.R."/>
            <person name="Lee T.K."/>
            <person name="Vierheilig J."/>
            <person name="Daims H."/>
            <person name="Horn M."/>
            <person name="Wagner M."/>
            <person name="Jensen G.J."/>
            <person name="Kyrpides N.C."/>
            <person name="Koonin E.V."/>
            <person name="Woyke T."/>
        </authorList>
    </citation>
    <scope>NUCLEOTIDE SEQUENCE</scope>
    <source>
        <strain evidence="3">KNV1</strain>
    </source>
</reference>
<dbReference type="PRINTS" id="PR00597">
    <property type="entry name" value="GELSOLIN"/>
</dbReference>
<protein>
    <submittedName>
        <fullName evidence="3">Gelsolin repeat protein</fullName>
    </submittedName>
</protein>
<accession>A0A1V0SKS2</accession>
<dbReference type="SMART" id="SM00262">
    <property type="entry name" value="GEL"/>
    <property type="match status" value="3"/>
</dbReference>
<proteinExistence type="predicted"/>
<evidence type="ECO:0000259" key="2">
    <source>
        <dbReference type="Pfam" id="PF00626"/>
    </source>
</evidence>
<dbReference type="GO" id="GO:0008154">
    <property type="term" value="P:actin polymerization or depolymerization"/>
    <property type="evidence" value="ECO:0007669"/>
    <property type="project" value="TreeGrafter"/>
</dbReference>
<feature type="domain" description="Gelsolin-like" evidence="2">
    <location>
        <begin position="172"/>
        <end position="223"/>
    </location>
</feature>
<dbReference type="SUPFAM" id="SSF55753">
    <property type="entry name" value="Actin depolymerizing proteins"/>
    <property type="match status" value="3"/>
</dbReference>
<dbReference type="CDD" id="cd11290">
    <property type="entry name" value="gelsolin_S1_like"/>
    <property type="match status" value="1"/>
</dbReference>
<organism evidence="3">
    <name type="scientific">Klosneuvirus KNV1</name>
    <dbReference type="NCBI Taxonomy" id="1977640"/>
    <lineage>
        <taxon>Viruses</taxon>
        <taxon>Varidnaviria</taxon>
        <taxon>Bamfordvirae</taxon>
        <taxon>Nucleocytoviricota</taxon>
        <taxon>Megaviricetes</taxon>
        <taxon>Imitervirales</taxon>
        <taxon>Mimiviridae</taxon>
        <taxon>Klosneuvirinae</taxon>
        <taxon>Klosneuvirus</taxon>
    </lineage>
</organism>
<gene>
    <name evidence="3" type="ORF">Klosneuvirus_4_33</name>
</gene>
<evidence type="ECO:0000313" key="3">
    <source>
        <dbReference type="EMBL" id="ARF12218.1"/>
    </source>
</evidence>
<dbReference type="GO" id="GO:0005546">
    <property type="term" value="F:phosphatidylinositol-4,5-bisphosphate binding"/>
    <property type="evidence" value="ECO:0007669"/>
    <property type="project" value="TreeGrafter"/>
</dbReference>
<dbReference type="EMBL" id="KY684111">
    <property type="protein sequence ID" value="ARF12218.1"/>
    <property type="molecule type" value="Genomic_DNA"/>
</dbReference>
<dbReference type="SMR" id="A0A1V0SKS2"/>
<feature type="domain" description="Gelsolin-like" evidence="2">
    <location>
        <begin position="267"/>
        <end position="334"/>
    </location>
</feature>
<name>A0A1V0SKS2_9VIRU</name>
<dbReference type="PANTHER" id="PTHR11977">
    <property type="entry name" value="VILLIN"/>
    <property type="match status" value="1"/>
</dbReference>
<feature type="domain" description="Gelsolin-like" evidence="2">
    <location>
        <begin position="50"/>
        <end position="131"/>
    </location>
</feature>
<dbReference type="GO" id="GO:0051016">
    <property type="term" value="P:barbed-end actin filament capping"/>
    <property type="evidence" value="ECO:0007669"/>
    <property type="project" value="TreeGrafter"/>
</dbReference>
<dbReference type="Pfam" id="PF00626">
    <property type="entry name" value="Gelsolin"/>
    <property type="match status" value="3"/>
</dbReference>
<dbReference type="GO" id="GO:0051014">
    <property type="term" value="P:actin filament severing"/>
    <property type="evidence" value="ECO:0007669"/>
    <property type="project" value="TreeGrafter"/>
</dbReference>
<dbReference type="Gene3D" id="3.40.20.10">
    <property type="entry name" value="Severin"/>
    <property type="match status" value="3"/>
</dbReference>